<sequence length="51" mass="5624">MTEDGKVSCGFCWASVGDESERTGEIKKIEGVDHYDRDTDPSETLPRTFGA</sequence>
<accession>A0A450ZIP1</accession>
<dbReference type="EMBL" id="CAADFX010000018">
    <property type="protein sequence ID" value="VFK53644.1"/>
    <property type="molecule type" value="Genomic_DNA"/>
</dbReference>
<evidence type="ECO:0000313" key="1">
    <source>
        <dbReference type="EMBL" id="VFK53644.1"/>
    </source>
</evidence>
<reference evidence="1" key="1">
    <citation type="submission" date="2019-02" db="EMBL/GenBank/DDBJ databases">
        <authorList>
            <person name="Gruber-Vodicka R. H."/>
            <person name="Seah K. B. B."/>
        </authorList>
    </citation>
    <scope>NUCLEOTIDE SEQUENCE</scope>
    <source>
        <strain evidence="1">BECK_BY1</strain>
    </source>
</reference>
<dbReference type="AlphaFoldDB" id="A0A450ZIP1"/>
<protein>
    <submittedName>
        <fullName evidence="1">Uncharacterized protein</fullName>
    </submittedName>
</protein>
<proteinExistence type="predicted"/>
<name>A0A450ZIP1_9GAMM</name>
<organism evidence="1">
    <name type="scientific">Candidatus Kentrum sp. TUN</name>
    <dbReference type="NCBI Taxonomy" id="2126343"/>
    <lineage>
        <taxon>Bacteria</taxon>
        <taxon>Pseudomonadati</taxon>
        <taxon>Pseudomonadota</taxon>
        <taxon>Gammaproteobacteria</taxon>
        <taxon>Candidatus Kentrum</taxon>
    </lineage>
</organism>
<gene>
    <name evidence="1" type="ORF">BECKTUN1418D_GA0071000_101819</name>
</gene>